<dbReference type="Gene3D" id="3.40.50.2300">
    <property type="match status" value="2"/>
</dbReference>
<dbReference type="InterPro" id="IPR000843">
    <property type="entry name" value="HTH_LacI"/>
</dbReference>
<protein>
    <submittedName>
        <fullName evidence="5">LacI family DNA-binding transcriptional regulator</fullName>
    </submittedName>
</protein>
<dbReference type="Proteomes" id="UP001301442">
    <property type="component" value="Chromosome"/>
</dbReference>
<dbReference type="InterPro" id="IPR010982">
    <property type="entry name" value="Lambda_DNA-bd_dom_sf"/>
</dbReference>
<evidence type="ECO:0000313" key="6">
    <source>
        <dbReference type="Proteomes" id="UP001301442"/>
    </source>
</evidence>
<dbReference type="PROSITE" id="PS00356">
    <property type="entry name" value="HTH_LACI_1"/>
    <property type="match status" value="1"/>
</dbReference>
<dbReference type="SUPFAM" id="SSF47413">
    <property type="entry name" value="lambda repressor-like DNA-binding domains"/>
    <property type="match status" value="1"/>
</dbReference>
<dbReference type="GO" id="GO:0003677">
    <property type="term" value="F:DNA binding"/>
    <property type="evidence" value="ECO:0007669"/>
    <property type="project" value="UniProtKB-KW"/>
</dbReference>
<keyword evidence="1" id="KW-0805">Transcription regulation</keyword>
<dbReference type="InterPro" id="IPR046335">
    <property type="entry name" value="LacI/GalR-like_sensor"/>
</dbReference>
<evidence type="ECO:0000313" key="5">
    <source>
        <dbReference type="EMBL" id="WOH36010.1"/>
    </source>
</evidence>
<keyword evidence="2 5" id="KW-0238">DNA-binding</keyword>
<dbReference type="CDD" id="cd06270">
    <property type="entry name" value="PBP1_GalS-like"/>
    <property type="match status" value="1"/>
</dbReference>
<evidence type="ECO:0000256" key="1">
    <source>
        <dbReference type="ARBA" id="ARBA00023015"/>
    </source>
</evidence>
<accession>A0ABZ0GJR7</accession>
<proteinExistence type="predicted"/>
<evidence type="ECO:0000256" key="3">
    <source>
        <dbReference type="ARBA" id="ARBA00023163"/>
    </source>
</evidence>
<dbReference type="RefSeq" id="WP_348394824.1">
    <property type="nucleotide sequence ID" value="NZ_CP136600.1"/>
</dbReference>
<dbReference type="EMBL" id="CP136600">
    <property type="protein sequence ID" value="WOH36010.1"/>
    <property type="molecule type" value="Genomic_DNA"/>
</dbReference>
<dbReference type="PANTHER" id="PTHR30146:SF109">
    <property type="entry name" value="HTH-TYPE TRANSCRIPTIONAL REGULATOR GALS"/>
    <property type="match status" value="1"/>
</dbReference>
<dbReference type="Gene3D" id="1.10.260.40">
    <property type="entry name" value="lambda repressor-like DNA-binding domains"/>
    <property type="match status" value="1"/>
</dbReference>
<dbReference type="SMART" id="SM00354">
    <property type="entry name" value="HTH_LACI"/>
    <property type="match status" value="1"/>
</dbReference>
<dbReference type="PANTHER" id="PTHR30146">
    <property type="entry name" value="LACI-RELATED TRANSCRIPTIONAL REPRESSOR"/>
    <property type="match status" value="1"/>
</dbReference>
<keyword evidence="6" id="KW-1185">Reference proteome</keyword>
<dbReference type="Pfam" id="PF13377">
    <property type="entry name" value="Peripla_BP_3"/>
    <property type="match status" value="1"/>
</dbReference>
<evidence type="ECO:0000256" key="2">
    <source>
        <dbReference type="ARBA" id="ARBA00023125"/>
    </source>
</evidence>
<sequence length="341" mass="37311">MITIKDVARVAEVSTSTVSRVVRKQGKVGKACRAKVQKVIDELGYRPNINAQALVSKKSNSLGIVIPKVSMPFFGTLACGAEEATKENNYRVLISNADESEQTELDAIDSLIQHRCEAIVFHSVYNNDDTLCELAEKIPGLVFINRFIPKIAHRCVWLDNNLGAQEATRHLISKGHTDIAVITRENINTDAQVRLDGVRTALTNAGIKLIDSMVESASTADMEGGREAVRNLLKKGMKYTAVLAFNDNMAIGVIHELNAQGIRVPEDVSVIGFDDLLIAVACLPELSTMHYPIREMANYAAKLAIELSENSSSSVRTHLFMPHLVERDSVSEAAVIEARAS</sequence>
<organism evidence="5 6">
    <name type="scientific">Thalassotalea fonticola</name>
    <dbReference type="NCBI Taxonomy" id="3065649"/>
    <lineage>
        <taxon>Bacteria</taxon>
        <taxon>Pseudomonadati</taxon>
        <taxon>Pseudomonadota</taxon>
        <taxon>Gammaproteobacteria</taxon>
        <taxon>Alteromonadales</taxon>
        <taxon>Colwelliaceae</taxon>
        <taxon>Thalassotalea</taxon>
    </lineage>
</organism>
<dbReference type="SUPFAM" id="SSF53822">
    <property type="entry name" value="Periplasmic binding protein-like I"/>
    <property type="match status" value="1"/>
</dbReference>
<gene>
    <name evidence="5" type="ORF">RI844_11570</name>
</gene>
<evidence type="ECO:0000259" key="4">
    <source>
        <dbReference type="PROSITE" id="PS50932"/>
    </source>
</evidence>
<name>A0ABZ0GJR7_9GAMM</name>
<reference evidence="5 6" key="1">
    <citation type="submission" date="2023-09" db="EMBL/GenBank/DDBJ databases">
        <authorList>
            <person name="Qi X."/>
        </authorList>
    </citation>
    <scope>NUCLEOTIDE SEQUENCE [LARGE SCALE GENOMIC DNA]</scope>
    <source>
        <strain evidence="5 6">S1-1</strain>
    </source>
</reference>
<dbReference type="Pfam" id="PF00356">
    <property type="entry name" value="LacI"/>
    <property type="match status" value="1"/>
</dbReference>
<dbReference type="InterPro" id="IPR028082">
    <property type="entry name" value="Peripla_BP_I"/>
</dbReference>
<dbReference type="CDD" id="cd01392">
    <property type="entry name" value="HTH_LacI"/>
    <property type="match status" value="1"/>
</dbReference>
<dbReference type="PROSITE" id="PS50932">
    <property type="entry name" value="HTH_LACI_2"/>
    <property type="match status" value="1"/>
</dbReference>
<keyword evidence="3" id="KW-0804">Transcription</keyword>
<feature type="domain" description="HTH lacI-type" evidence="4">
    <location>
        <begin position="2"/>
        <end position="56"/>
    </location>
</feature>